<dbReference type="AlphaFoldDB" id="A0A8T2P172"/>
<dbReference type="EMBL" id="JAFBMS010000024">
    <property type="protein sequence ID" value="KAG9343398.1"/>
    <property type="molecule type" value="Genomic_DNA"/>
</dbReference>
<feature type="compositionally biased region" description="Basic and acidic residues" evidence="1">
    <location>
        <begin position="91"/>
        <end position="104"/>
    </location>
</feature>
<evidence type="ECO:0000256" key="1">
    <source>
        <dbReference type="SAM" id="MobiDB-lite"/>
    </source>
</evidence>
<comment type="caution">
    <text evidence="2">The sequence shown here is derived from an EMBL/GenBank/DDBJ whole genome shotgun (WGS) entry which is preliminary data.</text>
</comment>
<evidence type="ECO:0000313" key="2">
    <source>
        <dbReference type="EMBL" id="KAG9343398.1"/>
    </source>
</evidence>
<name>A0A8T2P172_9TELE</name>
<proteinExistence type="predicted"/>
<feature type="compositionally biased region" description="Low complexity" evidence="1">
    <location>
        <begin position="165"/>
        <end position="178"/>
    </location>
</feature>
<protein>
    <submittedName>
        <fullName evidence="2">Uncharacterized protein</fullName>
    </submittedName>
</protein>
<sequence>MTSQSSDFGVGPLSPRCCCSCAPGCCRTLRICCLRSWIFCFSCWISESLSSSSSSSLLRMLHFISSMAAIRDSEILKWAFSCQQQTGAGPLKEERRGEKEREKPWLGAPWPSEKDELRGVGVAREARPDADPSPCSLEVEVELEAELEEESPRRRWPRLPMARYSGPSSNSPSPESTP</sequence>
<keyword evidence="3" id="KW-1185">Reference proteome</keyword>
<accession>A0A8T2P172</accession>
<feature type="region of interest" description="Disordered" evidence="1">
    <location>
        <begin position="85"/>
        <end position="178"/>
    </location>
</feature>
<dbReference type="Proteomes" id="UP000824540">
    <property type="component" value="Unassembled WGS sequence"/>
</dbReference>
<gene>
    <name evidence="2" type="ORF">JZ751_014379</name>
</gene>
<feature type="compositionally biased region" description="Acidic residues" evidence="1">
    <location>
        <begin position="139"/>
        <end position="149"/>
    </location>
</feature>
<reference evidence="2" key="1">
    <citation type="thesis" date="2021" institute="BYU ScholarsArchive" country="Provo, UT, USA">
        <title>Applications of and Algorithms for Genome Assembly and Genomic Analyses with an Emphasis on Marine Teleosts.</title>
        <authorList>
            <person name="Pickett B.D."/>
        </authorList>
    </citation>
    <scope>NUCLEOTIDE SEQUENCE</scope>
    <source>
        <strain evidence="2">HI-2016</strain>
    </source>
</reference>
<organism evidence="2 3">
    <name type="scientific">Albula glossodonta</name>
    <name type="common">roundjaw bonefish</name>
    <dbReference type="NCBI Taxonomy" id="121402"/>
    <lineage>
        <taxon>Eukaryota</taxon>
        <taxon>Metazoa</taxon>
        <taxon>Chordata</taxon>
        <taxon>Craniata</taxon>
        <taxon>Vertebrata</taxon>
        <taxon>Euteleostomi</taxon>
        <taxon>Actinopterygii</taxon>
        <taxon>Neopterygii</taxon>
        <taxon>Teleostei</taxon>
        <taxon>Albuliformes</taxon>
        <taxon>Albulidae</taxon>
        <taxon>Albula</taxon>
    </lineage>
</organism>
<feature type="compositionally biased region" description="Basic and acidic residues" evidence="1">
    <location>
        <begin position="112"/>
        <end position="130"/>
    </location>
</feature>
<evidence type="ECO:0000313" key="3">
    <source>
        <dbReference type="Proteomes" id="UP000824540"/>
    </source>
</evidence>